<keyword evidence="1" id="KW-1185">Reference proteome</keyword>
<organism evidence="1 2">
    <name type="scientific">Romanomermis culicivorax</name>
    <name type="common">Nematode worm</name>
    <dbReference type="NCBI Taxonomy" id="13658"/>
    <lineage>
        <taxon>Eukaryota</taxon>
        <taxon>Metazoa</taxon>
        <taxon>Ecdysozoa</taxon>
        <taxon>Nematoda</taxon>
        <taxon>Enoplea</taxon>
        <taxon>Dorylaimia</taxon>
        <taxon>Mermithida</taxon>
        <taxon>Mermithoidea</taxon>
        <taxon>Mermithidae</taxon>
        <taxon>Romanomermis</taxon>
    </lineage>
</organism>
<protein>
    <submittedName>
        <fullName evidence="2">Uncharacterized protein</fullName>
    </submittedName>
</protein>
<dbReference type="Proteomes" id="UP000887565">
    <property type="component" value="Unplaced"/>
</dbReference>
<evidence type="ECO:0000313" key="2">
    <source>
        <dbReference type="WBParaSite" id="nRc.2.0.1.t36466-RA"/>
    </source>
</evidence>
<evidence type="ECO:0000313" key="1">
    <source>
        <dbReference type="Proteomes" id="UP000887565"/>
    </source>
</evidence>
<dbReference type="WBParaSite" id="nRc.2.0.1.t36466-RA">
    <property type="protein sequence ID" value="nRc.2.0.1.t36466-RA"/>
    <property type="gene ID" value="nRc.2.0.1.g36466"/>
</dbReference>
<sequence>MKTRKAKKNQI</sequence>
<name>A0A915KEK7_ROMCU</name>
<proteinExistence type="predicted"/>
<accession>A0A915KEK7</accession>
<reference evidence="2" key="1">
    <citation type="submission" date="2022-11" db="UniProtKB">
        <authorList>
            <consortium name="WormBaseParasite"/>
        </authorList>
    </citation>
    <scope>IDENTIFICATION</scope>
</reference>